<organism evidence="1 2">
    <name type="scientific">Colletotrichum truncatum</name>
    <name type="common">Anthracnose fungus</name>
    <name type="synonym">Colletotrichum capsici</name>
    <dbReference type="NCBI Taxonomy" id="5467"/>
    <lineage>
        <taxon>Eukaryota</taxon>
        <taxon>Fungi</taxon>
        <taxon>Dikarya</taxon>
        <taxon>Ascomycota</taxon>
        <taxon>Pezizomycotina</taxon>
        <taxon>Sordariomycetes</taxon>
        <taxon>Hypocreomycetidae</taxon>
        <taxon>Glomerellales</taxon>
        <taxon>Glomerellaceae</taxon>
        <taxon>Colletotrichum</taxon>
        <taxon>Colletotrichum truncatum species complex</taxon>
    </lineage>
</organism>
<comment type="caution">
    <text evidence="1">The sequence shown here is derived from an EMBL/GenBank/DDBJ whole genome shotgun (WGS) entry which is preliminary data.</text>
</comment>
<keyword evidence="2" id="KW-1185">Reference proteome</keyword>
<sequence length="590" mass="67735">MLVSRTFKIQKATLSYGFALAIHVHGSIYLSAHVNVRPETSANHRCPSPPQLQPTMCIRHIQFFECPSREGPSKRHRIKSNILCSNHHPCCESHWERRSSHYRYMCPGCSGEPPEVPREKPCNEHWERDVSEDEAWVQNHLDSLCNAVTLWAWGEFAAPTQRVSIREMARLYPAFYLERRCKEHDHRPSRCQCEANGPLSYLYNPATALRRRFTDETASAFARDPHLQSEHARQVFADVHRNLTAMCGDKNLYFKDGIARQPFFSLEAIEKRRHTMNRVVRNAWRAVEDDLRDTAKANEAGWTEAHTLMEVQALRRRNLVRFMGEILLYDNGISTAKFCLAIERLAHIIQMPQKRESSGIIALENLALVTSSHDREPRADEPYDELMKRAVSYFAGKRKTWAKEIRNYAAKRMLFEESTTLINGLELRALSGDDEGHDNCSICYVDYWEAPLKPSSIASPTAEQRTWPGRLVSQSSNAESNISNQIRRLRWDDDPDVQRRIFGANLSGVSMADHGEPAVRIKHCGHIFGRSCLFRAWVTEANEAGRRPACPYCRAEPPQRVYQIIESFVGARLTIDPGWHLPTFLLSLID</sequence>
<evidence type="ECO:0000313" key="1">
    <source>
        <dbReference type="EMBL" id="KAL0930205.1"/>
    </source>
</evidence>
<accession>A0ACC3YEG5</accession>
<proteinExistence type="predicted"/>
<dbReference type="EMBL" id="VUJX02000012">
    <property type="protein sequence ID" value="KAL0930205.1"/>
    <property type="molecule type" value="Genomic_DNA"/>
</dbReference>
<gene>
    <name evidence="1" type="ORF">CTRU02_215025</name>
</gene>
<protein>
    <submittedName>
        <fullName evidence="1">Uncharacterized protein</fullName>
    </submittedName>
</protein>
<dbReference type="Proteomes" id="UP000805649">
    <property type="component" value="Unassembled WGS sequence"/>
</dbReference>
<evidence type="ECO:0000313" key="2">
    <source>
        <dbReference type="Proteomes" id="UP000805649"/>
    </source>
</evidence>
<reference evidence="1 2" key="1">
    <citation type="journal article" date="2020" name="Phytopathology">
        <title>Genome Sequence Resources of Colletotrichum truncatum, C. plurivorum, C. musicola, and C. sojae: Four Species Pathogenic to Soybean (Glycine max).</title>
        <authorList>
            <person name="Rogerio F."/>
            <person name="Boufleur T.R."/>
            <person name="Ciampi-Guillardi M."/>
            <person name="Sukno S.A."/>
            <person name="Thon M.R."/>
            <person name="Massola Junior N.S."/>
            <person name="Baroncelli R."/>
        </authorList>
    </citation>
    <scope>NUCLEOTIDE SEQUENCE [LARGE SCALE GENOMIC DNA]</scope>
    <source>
        <strain evidence="1 2">CMES1059</strain>
    </source>
</reference>
<name>A0ACC3YEG5_COLTU</name>